<comment type="caution">
    <text evidence="11">The sequence shown here is derived from an EMBL/GenBank/DDBJ whole genome shotgun (WGS) entry which is preliminary data.</text>
</comment>
<evidence type="ECO:0000313" key="12">
    <source>
        <dbReference type="Proteomes" id="UP000034837"/>
    </source>
</evidence>
<evidence type="ECO:0000256" key="4">
    <source>
        <dbReference type="ARBA" id="ARBA00022553"/>
    </source>
</evidence>
<keyword evidence="7 9" id="KW-0472">Membrane</keyword>
<proteinExistence type="predicted"/>
<evidence type="ECO:0000256" key="5">
    <source>
        <dbReference type="ARBA" id="ARBA00022679"/>
    </source>
</evidence>
<dbReference type="InterPro" id="IPR003660">
    <property type="entry name" value="HAMP_dom"/>
</dbReference>
<evidence type="ECO:0000256" key="8">
    <source>
        <dbReference type="SAM" id="Coils"/>
    </source>
</evidence>
<evidence type="ECO:0000256" key="6">
    <source>
        <dbReference type="ARBA" id="ARBA00022777"/>
    </source>
</evidence>
<dbReference type="PANTHER" id="PTHR45528">
    <property type="entry name" value="SENSOR HISTIDINE KINASE CPXA"/>
    <property type="match status" value="1"/>
</dbReference>
<dbReference type="SUPFAM" id="SSF158472">
    <property type="entry name" value="HAMP domain-like"/>
    <property type="match status" value="1"/>
</dbReference>
<evidence type="ECO:0000259" key="10">
    <source>
        <dbReference type="PROSITE" id="PS50885"/>
    </source>
</evidence>
<comment type="subcellular location">
    <subcellularLocation>
        <location evidence="2">Membrane</location>
        <topology evidence="2">Multi-pass membrane protein</topology>
    </subcellularLocation>
</comment>
<feature type="domain" description="HAMP" evidence="10">
    <location>
        <begin position="315"/>
        <end position="371"/>
    </location>
</feature>
<keyword evidence="9" id="KW-0812">Transmembrane</keyword>
<evidence type="ECO:0000256" key="9">
    <source>
        <dbReference type="SAM" id="Phobius"/>
    </source>
</evidence>
<feature type="transmembrane region" description="Helical" evidence="9">
    <location>
        <begin position="291"/>
        <end position="313"/>
    </location>
</feature>
<dbReference type="GO" id="GO:0004673">
    <property type="term" value="F:protein histidine kinase activity"/>
    <property type="evidence" value="ECO:0007669"/>
    <property type="project" value="UniProtKB-EC"/>
</dbReference>
<sequence>MKFFTKLILLLVGITIVPLIVITALFYWQMRDTISNQVNGQLISLANSKKQEINEVLNSYFNILKLTSSRTSLKTNLQDYSKNKDQQNLNKIYEIIRDASLVVSEIQSISVFDKENRLVVSTDSEIEKNKALWPLLQSPQEKEKYQGIFKDVDNIPRFLFTAPLILDNQNIGFIAVINFFDPVLKITSDFIGLGETGEMLIAQKNKEGDALFVTPTRFDPNASLTRIVTKDKINVPIVPATNGHETLLVENNIVDYKGTPVIAATRYALRADWGLVVKINRDEAYQPLKQLFNYFLIIFIITEISVLIISLLFSRWLINPLLYLSRVAQKLSQSDFDEVIFVASRYNRKDEMGFLIKVFNEMVVKLKESYENLEQKVEDRTKDLKRTRENLEQELEEVERLNKILSGRELKMIELKKKIEELEGKKINL</sequence>
<dbReference type="Pfam" id="PF00672">
    <property type="entry name" value="HAMP"/>
    <property type="match status" value="1"/>
</dbReference>
<evidence type="ECO:0000313" key="11">
    <source>
        <dbReference type="EMBL" id="KKS57126.1"/>
    </source>
</evidence>
<dbReference type="AlphaFoldDB" id="A0A0G1CEY8"/>
<dbReference type="PROSITE" id="PS50885">
    <property type="entry name" value="HAMP"/>
    <property type="match status" value="1"/>
</dbReference>
<keyword evidence="8" id="KW-0175">Coiled coil</keyword>
<gene>
    <name evidence="11" type="ORF">UV20_C0003G0068</name>
</gene>
<keyword evidence="9" id="KW-1133">Transmembrane helix</keyword>
<keyword evidence="4" id="KW-0597">Phosphoprotein</keyword>
<dbReference type="GO" id="GO:0007165">
    <property type="term" value="P:signal transduction"/>
    <property type="evidence" value="ECO:0007669"/>
    <property type="project" value="InterPro"/>
</dbReference>
<reference evidence="11 12" key="1">
    <citation type="journal article" date="2015" name="Nature">
        <title>rRNA introns, odd ribosomes, and small enigmatic genomes across a large radiation of phyla.</title>
        <authorList>
            <person name="Brown C.T."/>
            <person name="Hug L.A."/>
            <person name="Thomas B.C."/>
            <person name="Sharon I."/>
            <person name="Castelle C.J."/>
            <person name="Singh A."/>
            <person name="Wilkins M.J."/>
            <person name="Williams K.H."/>
            <person name="Banfield J.F."/>
        </authorList>
    </citation>
    <scope>NUCLEOTIDE SEQUENCE [LARGE SCALE GENOMIC DNA]</scope>
</reference>
<dbReference type="Proteomes" id="UP000034837">
    <property type="component" value="Unassembled WGS sequence"/>
</dbReference>
<keyword evidence="6" id="KW-0418">Kinase</keyword>
<dbReference type="SMART" id="SM00304">
    <property type="entry name" value="HAMP"/>
    <property type="match status" value="1"/>
</dbReference>
<keyword evidence="5" id="KW-0808">Transferase</keyword>
<evidence type="ECO:0000256" key="7">
    <source>
        <dbReference type="ARBA" id="ARBA00023136"/>
    </source>
</evidence>
<accession>A0A0G1CEY8</accession>
<evidence type="ECO:0000256" key="3">
    <source>
        <dbReference type="ARBA" id="ARBA00012438"/>
    </source>
</evidence>
<evidence type="ECO:0000256" key="2">
    <source>
        <dbReference type="ARBA" id="ARBA00004141"/>
    </source>
</evidence>
<dbReference type="GO" id="GO:0016020">
    <property type="term" value="C:membrane"/>
    <property type="evidence" value="ECO:0007669"/>
    <property type="project" value="UniProtKB-SubCell"/>
</dbReference>
<feature type="coiled-coil region" evidence="8">
    <location>
        <begin position="356"/>
        <end position="425"/>
    </location>
</feature>
<dbReference type="PANTHER" id="PTHR45528:SF9">
    <property type="entry name" value="SENSOR HISTIDINE KINASE YBDK"/>
    <property type="match status" value="1"/>
</dbReference>
<dbReference type="Gene3D" id="6.10.340.10">
    <property type="match status" value="1"/>
</dbReference>
<name>A0A0G1CEY8_9BACT</name>
<evidence type="ECO:0000256" key="1">
    <source>
        <dbReference type="ARBA" id="ARBA00000085"/>
    </source>
</evidence>
<feature type="transmembrane region" description="Helical" evidence="9">
    <location>
        <begin position="7"/>
        <end position="28"/>
    </location>
</feature>
<comment type="catalytic activity">
    <reaction evidence="1">
        <text>ATP + protein L-histidine = ADP + protein N-phospho-L-histidine.</text>
        <dbReference type="EC" id="2.7.13.3"/>
    </reaction>
</comment>
<dbReference type="CDD" id="cd06225">
    <property type="entry name" value="HAMP"/>
    <property type="match status" value="1"/>
</dbReference>
<dbReference type="EMBL" id="LCDO01000003">
    <property type="protein sequence ID" value="KKS57126.1"/>
    <property type="molecule type" value="Genomic_DNA"/>
</dbReference>
<dbReference type="EC" id="2.7.13.3" evidence="3"/>
<protein>
    <recommendedName>
        <fullName evidence="3">histidine kinase</fullName>
        <ecNumber evidence="3">2.7.13.3</ecNumber>
    </recommendedName>
</protein>
<dbReference type="InterPro" id="IPR050398">
    <property type="entry name" value="HssS/ArlS-like"/>
</dbReference>
<organism evidence="11 12">
    <name type="scientific">Candidatus Magasanikbacteria bacterium GW2011_GWA2_42_32</name>
    <dbReference type="NCBI Taxonomy" id="1619039"/>
    <lineage>
        <taxon>Bacteria</taxon>
        <taxon>Candidatus Magasanikiibacteriota</taxon>
    </lineage>
</organism>